<organism evidence="2">
    <name type="scientific">Thermocrinis ruber</name>
    <dbReference type="NCBI Taxonomy" id="75906"/>
    <lineage>
        <taxon>Bacteria</taxon>
        <taxon>Pseudomonadati</taxon>
        <taxon>Aquificota</taxon>
        <taxon>Aquificia</taxon>
        <taxon>Aquificales</taxon>
        <taxon>Aquificaceae</taxon>
        <taxon>Thermocrinis</taxon>
    </lineage>
</organism>
<dbReference type="OrthoDB" id="5422815at2"/>
<name>W0DE01_9AQUI</name>
<gene>
    <name evidence="1" type="ORF">THERU_05055</name>
</gene>
<dbReference type="NCBIfam" id="TIGR02591">
    <property type="entry name" value="cas_Csh1"/>
    <property type="match status" value="1"/>
</dbReference>
<dbReference type="RefSeq" id="WP_025306170.1">
    <property type="nucleotide sequence ID" value="NZ_CP007028.1"/>
</dbReference>
<evidence type="ECO:0000313" key="1">
    <source>
        <dbReference type="EMBL" id="AHE96849.1"/>
    </source>
</evidence>
<accession>W0DE01</accession>
<protein>
    <recommendedName>
        <fullName evidence="3">TIGR02556 family CRISPR-associated protein</fullName>
    </recommendedName>
</protein>
<dbReference type="NCBIfam" id="TIGR02556">
    <property type="entry name" value="cas_TM1802"/>
    <property type="match status" value="1"/>
</dbReference>
<sequence>MLRALKEWGELFERPIYDKVKADKVIVLEFELDNVGNATLKDISLEEFSEDKLNKYLYRRAKSSNPPTYSPTLRLNTEDISKSLNNLIKVNRKLRGVPQISIDVETVAERIRGMIEGTEKSTSYLITIRFNGKYIGEMPEYIKAVGDLIKGSYEKNGICSICGEEKKVAEDLPFNFLTYDKPGYIVGGFREDVAYKNSPICFDCYEKIRIARQNLESATFKLAGTEYMLIPETLKKENLQKLKELFEYLRENNLNLDNLDKVHLYDLLEGLVREEDKNLIFSILDNLQEISGERGLDILSIFSRFKDIIIAHFLFIKREQSREAIELYISDVFPSRIDYLFKVKGFIEELGIVGNFDYRLINEFFKEKGFYQMVEATFWGKRVENAFLCDGLMNVIRESFKEWDKRTDYKLIGEALAVYLFVRITTEGLSMQQSQNLQSLEEFFVWVKNLPSIGSEDWKYGLVLMGFLTEYLLEEQRKERKSKPFLKKLKSLKMDWGDIIKLLPELRQKLEEYEAFDYQSVKMLFGEISQTLLQSTKPKASVGELNFYFASGMGLYGIYGGLMFNRKQTNEEVEE</sequence>
<dbReference type="STRING" id="75906.THERU_05055"/>
<dbReference type="eggNOG" id="ENOG502Z952">
    <property type="taxonomic scope" value="Bacteria"/>
</dbReference>
<dbReference type="AlphaFoldDB" id="W0DE01"/>
<dbReference type="Pfam" id="PF09484">
    <property type="entry name" value="Cas_TM1802"/>
    <property type="match status" value="1"/>
</dbReference>
<dbReference type="Proteomes" id="UP000018914">
    <property type="component" value="Chromosome"/>
</dbReference>
<evidence type="ECO:0008006" key="3">
    <source>
        <dbReference type="Google" id="ProtNLM"/>
    </source>
</evidence>
<evidence type="ECO:0000313" key="2">
    <source>
        <dbReference type="Proteomes" id="UP000018914"/>
    </source>
</evidence>
<proteinExistence type="predicted"/>
<dbReference type="InterPro" id="IPR013420">
    <property type="entry name" value="CRISPR-assoc_prot_Cas8b/Csh1_C"/>
</dbReference>
<dbReference type="EMBL" id="CP007028">
    <property type="protein sequence ID" value="AHE96849.1"/>
    <property type="molecule type" value="Genomic_DNA"/>
</dbReference>
<reference evidence="1 2" key="1">
    <citation type="submission" date="2013-12" db="EMBL/GenBank/DDBJ databases">
        <authorList>
            <consortium name="DOE Joint Genome Institute"/>
            <person name="Eisen J."/>
            <person name="Huntemann M."/>
            <person name="Han J."/>
            <person name="Chen A."/>
            <person name="Kyrpides N."/>
            <person name="Mavromatis K."/>
            <person name="Markowitz V."/>
            <person name="Palaniappan K."/>
            <person name="Ivanova N."/>
            <person name="Schaumberg A."/>
            <person name="Pati A."/>
            <person name="Liolios K."/>
            <person name="Nordberg H.P."/>
            <person name="Cantor M.N."/>
            <person name="Hua S.X."/>
            <person name="Woyke T."/>
        </authorList>
    </citation>
    <scope>NUCLEOTIDE SEQUENCE [LARGE SCALE GENOMIC DNA]</scope>
    <source>
        <strain evidence="1 2">DSM 23557</strain>
    </source>
</reference>
<dbReference type="HOGENOM" id="CLU_475498_0_0_0"/>
<keyword evidence="2" id="KW-1185">Reference proteome</keyword>
<dbReference type="KEGG" id="trd:THERU_05055"/>
<dbReference type="InterPro" id="IPR013389">
    <property type="entry name" value="CRISPR-assoc_prot_Cas8b"/>
</dbReference>